<keyword evidence="1" id="KW-0472">Membrane</keyword>
<dbReference type="VEuPathDB" id="TriTrypDB:TvY486_1001260"/>
<evidence type="ECO:0000313" key="2">
    <source>
        <dbReference type="EMBL" id="CCC51072.1"/>
    </source>
</evidence>
<organism evidence="2">
    <name type="scientific">Trypanosoma vivax (strain Y486)</name>
    <dbReference type="NCBI Taxonomy" id="1055687"/>
    <lineage>
        <taxon>Eukaryota</taxon>
        <taxon>Discoba</taxon>
        <taxon>Euglenozoa</taxon>
        <taxon>Kinetoplastea</taxon>
        <taxon>Metakinetoplastina</taxon>
        <taxon>Trypanosomatida</taxon>
        <taxon>Trypanosomatidae</taxon>
        <taxon>Trypanosoma</taxon>
        <taxon>Duttonella</taxon>
    </lineage>
</organism>
<proteinExistence type="predicted"/>
<feature type="transmembrane region" description="Helical" evidence="1">
    <location>
        <begin position="112"/>
        <end position="130"/>
    </location>
</feature>
<dbReference type="AlphaFoldDB" id="G0U5C4"/>
<dbReference type="OMA" id="CMEAVVA"/>
<sequence>MNGHLSVKRSAKALQYRTPWLSFVPTVAALFMLNLLAYGTTLDADGDDVVAPLGVPLVDVVMRYLFYIGRFFFGDMAGIQLVCILAWAVHCMEAVVAAHICLACGATPSTLVLYTSLTFIGGVTQLFPLLQARRDILMDVESPPHRRDGRR</sequence>
<gene>
    <name evidence="2" type="ORF">TVY486_1001260</name>
</gene>
<protein>
    <submittedName>
        <fullName evidence="2">Uncharacterized protein</fullName>
    </submittedName>
</protein>
<dbReference type="Pfam" id="PF14934">
    <property type="entry name" value="TMEM254"/>
    <property type="match status" value="1"/>
</dbReference>
<keyword evidence="1" id="KW-0812">Transmembrane</keyword>
<dbReference type="EMBL" id="HE573026">
    <property type="protein sequence ID" value="CCC51072.1"/>
    <property type="molecule type" value="Genomic_DNA"/>
</dbReference>
<feature type="transmembrane region" description="Helical" evidence="1">
    <location>
        <begin position="78"/>
        <end position="100"/>
    </location>
</feature>
<name>G0U5C4_TRYVY</name>
<accession>G0U5C4</accession>
<evidence type="ECO:0000256" key="1">
    <source>
        <dbReference type="SAM" id="Phobius"/>
    </source>
</evidence>
<reference evidence="2" key="1">
    <citation type="journal article" date="2012" name="Proc. Natl. Acad. Sci. U.S.A.">
        <title>Antigenic diversity is generated by distinct evolutionary mechanisms in African trypanosome species.</title>
        <authorList>
            <person name="Jackson A.P."/>
            <person name="Berry A."/>
            <person name="Aslett M."/>
            <person name="Allison H.C."/>
            <person name="Burton P."/>
            <person name="Vavrova-Anderson J."/>
            <person name="Brown R."/>
            <person name="Browne H."/>
            <person name="Corton N."/>
            <person name="Hauser H."/>
            <person name="Gamble J."/>
            <person name="Gilderthorp R."/>
            <person name="Marcello L."/>
            <person name="McQuillan J."/>
            <person name="Otto T.D."/>
            <person name="Quail M.A."/>
            <person name="Sanders M.J."/>
            <person name="van Tonder A."/>
            <person name="Ginger M.L."/>
            <person name="Field M.C."/>
            <person name="Barry J.D."/>
            <person name="Hertz-Fowler C."/>
            <person name="Berriman M."/>
        </authorList>
    </citation>
    <scope>NUCLEOTIDE SEQUENCE</scope>
    <source>
        <strain evidence="2">Y486</strain>
    </source>
</reference>
<feature type="transmembrane region" description="Helical" evidence="1">
    <location>
        <begin position="20"/>
        <end position="37"/>
    </location>
</feature>
<feature type="transmembrane region" description="Helical" evidence="1">
    <location>
        <begin position="49"/>
        <end position="66"/>
    </location>
</feature>
<dbReference type="InterPro" id="IPR028110">
    <property type="entry name" value="TMEM254"/>
</dbReference>
<keyword evidence="1" id="KW-1133">Transmembrane helix</keyword>